<protein>
    <submittedName>
        <fullName evidence="1">Uncharacterized protein</fullName>
    </submittedName>
</protein>
<reference evidence="1 2" key="1">
    <citation type="journal article" date="2011" name="J. Bacteriol.">
        <title>Genome sequence of Salinisphaera shabanensis, a gammaproteobacterium from the harsh, variable environment of the brine-seawater interface of the Shaban Deep in the Red Sea.</title>
        <authorList>
            <person name="Antunes A."/>
            <person name="Alam I."/>
            <person name="Bajic V.B."/>
            <person name="Stingl U."/>
        </authorList>
    </citation>
    <scope>NUCLEOTIDE SEQUENCE [LARGE SCALE GENOMIC DNA]</scope>
    <source>
        <strain evidence="1 2">E1L3A</strain>
    </source>
</reference>
<dbReference type="AlphaFoldDB" id="U2EGZ6"/>
<dbReference type="EMBL" id="AFNV02000031">
    <property type="protein sequence ID" value="ERJ17672.1"/>
    <property type="molecule type" value="Genomic_DNA"/>
</dbReference>
<organism evidence="1 2">
    <name type="scientific">Salinisphaera shabanensis E1L3A</name>
    <dbReference type="NCBI Taxonomy" id="1033802"/>
    <lineage>
        <taxon>Bacteria</taxon>
        <taxon>Pseudomonadati</taxon>
        <taxon>Pseudomonadota</taxon>
        <taxon>Gammaproteobacteria</taxon>
        <taxon>Salinisphaerales</taxon>
        <taxon>Salinisphaeraceae</taxon>
        <taxon>Salinisphaera</taxon>
    </lineage>
</organism>
<comment type="caution">
    <text evidence="1">The sequence shown here is derived from an EMBL/GenBank/DDBJ whole genome shotgun (WGS) entry which is preliminary data.</text>
</comment>
<accession>U2EGZ6</accession>
<evidence type="ECO:0000313" key="1">
    <source>
        <dbReference type="EMBL" id="ERJ17672.1"/>
    </source>
</evidence>
<dbReference type="Proteomes" id="UP000006242">
    <property type="component" value="Unassembled WGS sequence"/>
</dbReference>
<sequence>MAERTLDDFEAVGGGRAGHTLGGERQERVAVGEDAVVGGGLQRRASEVIAVVGLGHLQPHNIGLVFVLDHIGGHGLTVGRERKTVDPTRGIVGETQHDLCLRKHVALVARRIAELQAGIGAWATAAPTANHIAAIVAATVAAPARRTAGQRDCKQAGSHAGA</sequence>
<dbReference type="RefSeq" id="WP_021031900.1">
    <property type="nucleotide sequence ID" value="NZ_AFNV02000031.1"/>
</dbReference>
<evidence type="ECO:0000313" key="2">
    <source>
        <dbReference type="Proteomes" id="UP000006242"/>
    </source>
</evidence>
<gene>
    <name evidence="1" type="ORF">SSPSH_003518</name>
</gene>
<keyword evidence="2" id="KW-1185">Reference proteome</keyword>
<dbReference type="STRING" id="1033802.SSPSH_003518"/>
<reference evidence="1 2" key="2">
    <citation type="journal article" date="2013" name="PLoS ONE">
        <title>INDIGO - INtegrated Data Warehouse of MIcrobial GenOmes with Examples from the Red Sea Extremophiles.</title>
        <authorList>
            <person name="Alam I."/>
            <person name="Antunes A."/>
            <person name="Kamau A.A."/>
            <person name="Ba Alawi W."/>
            <person name="Kalkatawi M."/>
            <person name="Stingl U."/>
            <person name="Bajic V.B."/>
        </authorList>
    </citation>
    <scope>NUCLEOTIDE SEQUENCE [LARGE SCALE GENOMIC DNA]</scope>
    <source>
        <strain evidence="1 2">E1L3A</strain>
    </source>
</reference>
<proteinExistence type="predicted"/>
<name>U2EGZ6_9GAMM</name>